<evidence type="ECO:0000313" key="2">
    <source>
        <dbReference type="EMBL" id="EDM64345.1"/>
    </source>
</evidence>
<dbReference type="Proteomes" id="UP000004016">
    <property type="component" value="Unassembled WGS sequence"/>
</dbReference>
<gene>
    <name evidence="2" type="ORF">DORLON_00191</name>
</gene>
<protein>
    <recommendedName>
        <fullName evidence="1">DUF4314 domain-containing protein</fullName>
    </recommendedName>
</protein>
<feature type="domain" description="DUF4314" evidence="1">
    <location>
        <begin position="3"/>
        <end position="45"/>
    </location>
</feature>
<organism evidence="2 3">
    <name type="scientific">Dorea longicatena DSM 13814</name>
    <dbReference type="NCBI Taxonomy" id="411462"/>
    <lineage>
        <taxon>Bacteria</taxon>
        <taxon>Bacillati</taxon>
        <taxon>Bacillota</taxon>
        <taxon>Clostridia</taxon>
        <taxon>Lachnospirales</taxon>
        <taxon>Lachnospiraceae</taxon>
        <taxon>Dorea</taxon>
    </lineage>
</organism>
<dbReference type="HOGENOM" id="CLU_179854_1_0_9"/>
<name>A6BD28_9FIRM</name>
<reference evidence="2 3" key="1">
    <citation type="submission" date="2007-03" db="EMBL/GenBank/DDBJ databases">
        <authorList>
            <person name="Fulton L."/>
            <person name="Clifton S."/>
            <person name="Fulton B."/>
            <person name="Xu J."/>
            <person name="Minx P."/>
            <person name="Pepin K.H."/>
            <person name="Johnson M."/>
            <person name="Thiruvilangam P."/>
            <person name="Bhonagiri V."/>
            <person name="Nash W.E."/>
            <person name="Mardis E.R."/>
            <person name="Wilson R.K."/>
        </authorList>
    </citation>
    <scope>NUCLEOTIDE SEQUENCE [LARGE SCALE GENOMIC DNA]</scope>
    <source>
        <strain evidence="2 3">DSM 13814</strain>
    </source>
</reference>
<reference evidence="2 3" key="2">
    <citation type="submission" date="2007-04" db="EMBL/GenBank/DDBJ databases">
        <title>Draft genome sequence of Dorea longicatena (DSM 13814).</title>
        <authorList>
            <person name="Sudarsanam P."/>
            <person name="Ley R."/>
            <person name="Guruge J."/>
            <person name="Turnbaugh P.J."/>
            <person name="Mahowald M."/>
            <person name="Liep D."/>
            <person name="Gordon J."/>
        </authorList>
    </citation>
    <scope>NUCLEOTIDE SEQUENCE [LARGE SCALE GENOMIC DNA]</scope>
    <source>
        <strain evidence="2 3">DSM 13814</strain>
    </source>
</reference>
<evidence type="ECO:0000259" key="1">
    <source>
        <dbReference type="Pfam" id="PF14192"/>
    </source>
</evidence>
<dbReference type="InterPro" id="IPR025463">
    <property type="entry name" value="DUF4314"/>
</dbReference>
<dbReference type="eggNOG" id="ENOG5032ZY7">
    <property type="taxonomic scope" value="Bacteria"/>
</dbReference>
<dbReference type="Pfam" id="PF14192">
    <property type="entry name" value="DUF4314"/>
    <property type="match status" value="1"/>
</dbReference>
<sequence>MEGESHMPPGLKGKVDMVDDAGQIHVNWENGSSLALVPGVDSFHITDLPRAERPKQQPSR</sequence>
<dbReference type="EMBL" id="AAXB02000001">
    <property type="protein sequence ID" value="EDM64345.1"/>
    <property type="molecule type" value="Genomic_DNA"/>
</dbReference>
<accession>A6BD28</accession>
<comment type="caution">
    <text evidence="2">The sequence shown here is derived from an EMBL/GenBank/DDBJ whole genome shotgun (WGS) entry which is preliminary data.</text>
</comment>
<evidence type="ECO:0000313" key="3">
    <source>
        <dbReference type="Proteomes" id="UP000004016"/>
    </source>
</evidence>
<dbReference type="AlphaFoldDB" id="A6BD28"/>
<proteinExistence type="predicted"/>